<evidence type="ECO:0000256" key="6">
    <source>
        <dbReference type="ARBA" id="ARBA00022777"/>
    </source>
</evidence>
<evidence type="ECO:0000256" key="1">
    <source>
        <dbReference type="ARBA" id="ARBA00000085"/>
    </source>
</evidence>
<evidence type="ECO:0000256" key="8">
    <source>
        <dbReference type="ARBA" id="ARBA00023012"/>
    </source>
</evidence>
<keyword evidence="12" id="KW-1185">Reference proteome</keyword>
<keyword evidence="8" id="KW-0902">Two-component regulatory system</keyword>
<dbReference type="InterPro" id="IPR005467">
    <property type="entry name" value="His_kinase_dom"/>
</dbReference>
<dbReference type="Gene3D" id="1.10.287.130">
    <property type="match status" value="1"/>
</dbReference>
<dbReference type="InterPro" id="IPR003661">
    <property type="entry name" value="HisK_dim/P_dom"/>
</dbReference>
<gene>
    <name evidence="11" type="ORF">GSUB_01680</name>
</gene>
<dbReference type="HOGENOM" id="CLU_000445_89_1_7"/>
<proteinExistence type="predicted"/>
<dbReference type="PANTHER" id="PTHR42878">
    <property type="entry name" value="TWO-COMPONENT HISTIDINE KINASE"/>
    <property type="match status" value="1"/>
</dbReference>
<dbReference type="STRING" id="483547.GSUB_01680"/>
<dbReference type="GO" id="GO:0000156">
    <property type="term" value="F:phosphorelay response regulator activity"/>
    <property type="evidence" value="ECO:0007669"/>
    <property type="project" value="TreeGrafter"/>
</dbReference>
<name>A0A0B5FW66_9BACT</name>
<evidence type="ECO:0000313" key="11">
    <source>
        <dbReference type="EMBL" id="AJF07851.1"/>
    </source>
</evidence>
<keyword evidence="4" id="KW-0808">Transferase</keyword>
<comment type="catalytic activity">
    <reaction evidence="1">
        <text>ATP + protein L-histidine = ADP + protein N-phospho-L-histidine.</text>
        <dbReference type="EC" id="2.7.13.3"/>
    </reaction>
</comment>
<evidence type="ECO:0000256" key="2">
    <source>
        <dbReference type="ARBA" id="ARBA00012438"/>
    </source>
</evidence>
<dbReference type="EMBL" id="CP010311">
    <property type="protein sequence ID" value="AJF07851.1"/>
    <property type="molecule type" value="Genomic_DNA"/>
</dbReference>
<evidence type="ECO:0000256" key="3">
    <source>
        <dbReference type="ARBA" id="ARBA00022553"/>
    </source>
</evidence>
<dbReference type="PRINTS" id="PR00344">
    <property type="entry name" value="BCTRLSENSOR"/>
</dbReference>
<organism evidence="11 12">
    <name type="scientific">Geoalkalibacter subterraneus</name>
    <dbReference type="NCBI Taxonomy" id="483547"/>
    <lineage>
        <taxon>Bacteria</taxon>
        <taxon>Pseudomonadati</taxon>
        <taxon>Thermodesulfobacteriota</taxon>
        <taxon>Desulfuromonadia</taxon>
        <taxon>Desulfuromonadales</taxon>
        <taxon>Geoalkalibacteraceae</taxon>
        <taxon>Geoalkalibacter</taxon>
    </lineage>
</organism>
<dbReference type="Proteomes" id="UP000035036">
    <property type="component" value="Chromosome"/>
</dbReference>
<keyword evidence="3" id="KW-0597">Phosphoprotein</keyword>
<keyword evidence="7" id="KW-0067">ATP-binding</keyword>
<feature type="coiled-coil region" evidence="9">
    <location>
        <begin position="36"/>
        <end position="66"/>
    </location>
</feature>
<reference evidence="11 12" key="1">
    <citation type="journal article" date="2015" name="Genome Announc.">
        <title>Genomes of Geoalkalibacter ferrihydriticus Z-0531T and Geoalkalibacter subterraneus Red1T, Two Haloalkaliphilic Metal-Reducing Deltaproteobacteria.</title>
        <authorList>
            <person name="Badalamenti J.P."/>
            <person name="Krajmalnik-Brown R."/>
            <person name="Torres C.I."/>
            <person name="Bond D.R."/>
        </authorList>
    </citation>
    <scope>NUCLEOTIDE SEQUENCE [LARGE SCALE GENOMIC DNA]</scope>
    <source>
        <strain evidence="11 12">Red1</strain>
    </source>
</reference>
<dbReference type="InterPro" id="IPR036890">
    <property type="entry name" value="HATPase_C_sf"/>
</dbReference>
<keyword evidence="5" id="KW-0547">Nucleotide-binding</keyword>
<dbReference type="Gene3D" id="3.30.565.10">
    <property type="entry name" value="Histidine kinase-like ATPase, C-terminal domain"/>
    <property type="match status" value="1"/>
</dbReference>
<evidence type="ECO:0000259" key="10">
    <source>
        <dbReference type="PROSITE" id="PS50109"/>
    </source>
</evidence>
<evidence type="ECO:0000256" key="5">
    <source>
        <dbReference type="ARBA" id="ARBA00022741"/>
    </source>
</evidence>
<dbReference type="KEGG" id="gsb:GSUB_01680"/>
<dbReference type="InterPro" id="IPR050351">
    <property type="entry name" value="BphY/WalK/GraS-like"/>
</dbReference>
<accession>A0A0B5FW66</accession>
<feature type="domain" description="Histidine kinase" evidence="10">
    <location>
        <begin position="75"/>
        <end position="283"/>
    </location>
</feature>
<dbReference type="SUPFAM" id="SSF55874">
    <property type="entry name" value="ATPase domain of HSP90 chaperone/DNA topoisomerase II/histidine kinase"/>
    <property type="match status" value="1"/>
</dbReference>
<dbReference type="EC" id="2.7.13.3" evidence="2"/>
<evidence type="ECO:0000256" key="9">
    <source>
        <dbReference type="SAM" id="Coils"/>
    </source>
</evidence>
<dbReference type="CDD" id="cd00082">
    <property type="entry name" value="HisKA"/>
    <property type="match status" value="1"/>
</dbReference>
<protein>
    <recommendedName>
        <fullName evidence="2">histidine kinase</fullName>
        <ecNumber evidence="2">2.7.13.3</ecNumber>
    </recommendedName>
</protein>
<dbReference type="GO" id="GO:0005524">
    <property type="term" value="F:ATP binding"/>
    <property type="evidence" value="ECO:0007669"/>
    <property type="project" value="UniProtKB-KW"/>
</dbReference>
<sequence length="287" mass="31967">MPELMVFALTFFLVGVLIQSFSEQHRRQLEVEVQLNEKLHRQKTEQEESLARLEKAEETLRRRERLAALGEMAAGIAHEIRNPLGVVTSSVQLLESRLPDLKDNQRRLLQIILEEIGRMNRLIGDFLRFSRPAQPHLVETDLAAFLRDRLDQIAPMAAEAGVEIRQELPGQPVPVWIDGELMQQAFLNLLLNALEASEKGDSLLVGLDLRNDQAVTAIRDSGGGIAAEDLPLIFNPFFTTKEGGTGLGLANAHRIIESHNGQLTVAANPDRGTTFTVKLPLQPPDQE</sequence>
<keyword evidence="6" id="KW-0418">Kinase</keyword>
<dbReference type="InterPro" id="IPR036097">
    <property type="entry name" value="HisK_dim/P_sf"/>
</dbReference>
<evidence type="ECO:0000256" key="4">
    <source>
        <dbReference type="ARBA" id="ARBA00022679"/>
    </source>
</evidence>
<evidence type="ECO:0000313" key="12">
    <source>
        <dbReference type="Proteomes" id="UP000035036"/>
    </source>
</evidence>
<dbReference type="PANTHER" id="PTHR42878:SF7">
    <property type="entry name" value="SENSOR HISTIDINE KINASE GLRK"/>
    <property type="match status" value="1"/>
</dbReference>
<dbReference type="SMART" id="SM00388">
    <property type="entry name" value="HisKA"/>
    <property type="match status" value="1"/>
</dbReference>
<dbReference type="SMART" id="SM00387">
    <property type="entry name" value="HATPase_c"/>
    <property type="match status" value="1"/>
</dbReference>
<dbReference type="GO" id="GO:0030295">
    <property type="term" value="F:protein kinase activator activity"/>
    <property type="evidence" value="ECO:0007669"/>
    <property type="project" value="TreeGrafter"/>
</dbReference>
<dbReference type="GO" id="GO:0000155">
    <property type="term" value="F:phosphorelay sensor kinase activity"/>
    <property type="evidence" value="ECO:0007669"/>
    <property type="project" value="InterPro"/>
</dbReference>
<dbReference type="InterPro" id="IPR003594">
    <property type="entry name" value="HATPase_dom"/>
</dbReference>
<dbReference type="PROSITE" id="PS50109">
    <property type="entry name" value="HIS_KIN"/>
    <property type="match status" value="1"/>
</dbReference>
<dbReference type="Pfam" id="PF00512">
    <property type="entry name" value="HisKA"/>
    <property type="match status" value="1"/>
</dbReference>
<dbReference type="GO" id="GO:0007234">
    <property type="term" value="P:osmosensory signaling via phosphorelay pathway"/>
    <property type="evidence" value="ECO:0007669"/>
    <property type="project" value="TreeGrafter"/>
</dbReference>
<keyword evidence="9" id="KW-0175">Coiled coil</keyword>
<evidence type="ECO:0000256" key="7">
    <source>
        <dbReference type="ARBA" id="ARBA00022840"/>
    </source>
</evidence>
<dbReference type="AlphaFoldDB" id="A0A0B5FW66"/>
<dbReference type="Pfam" id="PF02518">
    <property type="entry name" value="HATPase_c"/>
    <property type="match status" value="1"/>
</dbReference>
<dbReference type="InterPro" id="IPR004358">
    <property type="entry name" value="Sig_transdc_His_kin-like_C"/>
</dbReference>
<dbReference type="SUPFAM" id="SSF47384">
    <property type="entry name" value="Homodimeric domain of signal transducing histidine kinase"/>
    <property type="match status" value="1"/>
</dbReference>